<sequence length="153" mass="16375">MVGISLFKIAKANFAAPFAPGSLSFDSHDPDLLAQFCVSEGWTGDLSSGLIKLGQWSTMLHGLNSSECGLLSLMHCYDATDRARILDLFERASTAASSFCYSTTTLGANGHRQPIFCVGESVAADNHHAGSMVGVFLFPRFKLEPGSQLAARQ</sequence>
<gene>
    <name evidence="1" type="ORF">RHSP_03342</name>
</gene>
<protein>
    <submittedName>
        <fullName evidence="1">Uncharacterized protein</fullName>
    </submittedName>
</protein>
<evidence type="ECO:0000313" key="2">
    <source>
        <dbReference type="Proteomes" id="UP000012429"/>
    </source>
</evidence>
<proteinExistence type="predicted"/>
<dbReference type="Proteomes" id="UP000012429">
    <property type="component" value="Unassembled WGS sequence"/>
</dbReference>
<reference evidence="1 2" key="1">
    <citation type="journal article" date="2012" name="BMC Genomics">
        <title>Genomic basis of broad host range and environmental adaptability of Rhizobium tropici CIAT 899 and Rhizobium sp. PRF 81 which are used in inoculants for common bean (Phaseolus vulgaris L.).</title>
        <authorList>
            <person name="Ormeno-Orrillo E."/>
            <person name="Menna P."/>
            <person name="Almeida L.G."/>
            <person name="Ollero F.J."/>
            <person name="Nicolas M.F."/>
            <person name="Pains Rodrigues E."/>
            <person name="Shigueyoshi Nakatani A."/>
            <person name="Silva Batista J.S."/>
            <person name="Oliveira Chueire L.M."/>
            <person name="Souza R.C."/>
            <person name="Ribeiro Vasconcelos A.T."/>
            <person name="Megias M."/>
            <person name="Hungria M."/>
            <person name="Martinez-Romero E."/>
        </authorList>
    </citation>
    <scope>NUCLEOTIDE SEQUENCE [LARGE SCALE GENOMIC DNA]</scope>
    <source>
        <strain evidence="1 2">PRF 81</strain>
    </source>
</reference>
<dbReference type="EMBL" id="AQHN01000011">
    <property type="protein sequence ID" value="ENN88948.1"/>
    <property type="molecule type" value="Genomic_DNA"/>
</dbReference>
<accession>N6UFK7</accession>
<organism evidence="1 2">
    <name type="scientific">Rhizobium freirei PRF 81</name>
    <dbReference type="NCBI Taxonomy" id="363754"/>
    <lineage>
        <taxon>Bacteria</taxon>
        <taxon>Pseudomonadati</taxon>
        <taxon>Pseudomonadota</taxon>
        <taxon>Alphaproteobacteria</taxon>
        <taxon>Hyphomicrobiales</taxon>
        <taxon>Rhizobiaceae</taxon>
        <taxon>Rhizobium/Agrobacterium group</taxon>
        <taxon>Rhizobium</taxon>
    </lineage>
</organism>
<keyword evidence="2" id="KW-1185">Reference proteome</keyword>
<comment type="caution">
    <text evidence="1">The sequence shown here is derived from an EMBL/GenBank/DDBJ whole genome shotgun (WGS) entry which is preliminary data.</text>
</comment>
<dbReference type="AlphaFoldDB" id="N6UFK7"/>
<name>N6UFK7_9HYPH</name>
<evidence type="ECO:0000313" key="1">
    <source>
        <dbReference type="EMBL" id="ENN88948.1"/>
    </source>
</evidence>
<dbReference type="PATRIC" id="fig|363754.4.peg.964"/>